<evidence type="ECO:0000313" key="1">
    <source>
        <dbReference type="EMBL" id="OCH88744.1"/>
    </source>
</evidence>
<sequence>MASSCEFRPQNIYAEQLSPLGHGLPLWHPSPTGCADIHLYDVGRLDEHGFTRIFNPTFPVDHELNRYHGVPQGHRLLVVDDRLRQMRPQATGSKVLLSRSLRHIEADGSSSETGLICNATDTTGALLLLPEPATQEILLPSPSIANYMRQNYRSWLDLAEDRMSLDLRMADLVFVRGYCKTTEWTVAAFDRSDTYERVGSGELKLPSMTLSLPPDTVSAYQSGPRLTVGKDGHSLTQPSRSYLYMKPQWSTSEESVLAPEETQCVFLNYYKIKARSSEPIGANIISSGRSGIKKARSLSESYCPVKYVLDYILQHSNAEVAVAHDGDITILCEGRAFPGDLTRFLENVAPAITVDENGMGMLAHNHSTAAEETEAERSREHTIRILPFHELSGVDEDPIHTSRFE</sequence>
<name>A0A8E2AT01_9APHY</name>
<organism evidence="1 2">
    <name type="scientific">Obba rivulosa</name>
    <dbReference type="NCBI Taxonomy" id="1052685"/>
    <lineage>
        <taxon>Eukaryota</taxon>
        <taxon>Fungi</taxon>
        <taxon>Dikarya</taxon>
        <taxon>Basidiomycota</taxon>
        <taxon>Agaricomycotina</taxon>
        <taxon>Agaricomycetes</taxon>
        <taxon>Polyporales</taxon>
        <taxon>Gelatoporiaceae</taxon>
        <taxon>Obba</taxon>
    </lineage>
</organism>
<reference evidence="1 2" key="1">
    <citation type="submission" date="2016-07" db="EMBL/GenBank/DDBJ databases">
        <title>Draft genome of the white-rot fungus Obba rivulosa 3A-2.</title>
        <authorList>
            <consortium name="DOE Joint Genome Institute"/>
            <person name="Miettinen O."/>
            <person name="Riley R."/>
            <person name="Acob R."/>
            <person name="Barry K."/>
            <person name="Cullen D."/>
            <person name="De Vries R."/>
            <person name="Hainaut M."/>
            <person name="Hatakka A."/>
            <person name="Henrissat B."/>
            <person name="Hilden K."/>
            <person name="Kuo R."/>
            <person name="Labutti K."/>
            <person name="Lipzen A."/>
            <person name="Makela M.R."/>
            <person name="Sandor L."/>
            <person name="Spatafora J.W."/>
            <person name="Grigoriev I.V."/>
            <person name="Hibbett D.S."/>
        </authorList>
    </citation>
    <scope>NUCLEOTIDE SEQUENCE [LARGE SCALE GENOMIC DNA]</scope>
    <source>
        <strain evidence="1 2">3A-2</strain>
    </source>
</reference>
<dbReference type="Proteomes" id="UP000250043">
    <property type="component" value="Unassembled WGS sequence"/>
</dbReference>
<keyword evidence="2" id="KW-1185">Reference proteome</keyword>
<gene>
    <name evidence="1" type="ORF">OBBRIDRAFT_64617</name>
</gene>
<proteinExistence type="predicted"/>
<accession>A0A8E2AT01</accession>
<dbReference type="AlphaFoldDB" id="A0A8E2AT01"/>
<dbReference type="OrthoDB" id="2804412at2759"/>
<evidence type="ECO:0000313" key="2">
    <source>
        <dbReference type="Proteomes" id="UP000250043"/>
    </source>
</evidence>
<dbReference type="EMBL" id="KV722444">
    <property type="protein sequence ID" value="OCH88744.1"/>
    <property type="molecule type" value="Genomic_DNA"/>
</dbReference>
<protein>
    <submittedName>
        <fullName evidence="1">Uncharacterized protein</fullName>
    </submittedName>
</protein>